<evidence type="ECO:0000256" key="1">
    <source>
        <dbReference type="ARBA" id="ARBA00010982"/>
    </source>
</evidence>
<evidence type="ECO:0000256" key="5">
    <source>
        <dbReference type="ARBA" id="ARBA00030755"/>
    </source>
</evidence>
<evidence type="ECO:0000256" key="3">
    <source>
        <dbReference type="ARBA" id="ARBA00022679"/>
    </source>
</evidence>
<dbReference type="NCBIfam" id="TIGR01930">
    <property type="entry name" value="AcCoA-C-Actrans"/>
    <property type="match status" value="1"/>
</dbReference>
<dbReference type="Proteomes" id="UP000326907">
    <property type="component" value="Unassembled WGS sequence"/>
</dbReference>
<comment type="caution">
    <text evidence="11">The sequence shown here is derived from an EMBL/GenBank/DDBJ whole genome shotgun (WGS) entry which is preliminary data.</text>
</comment>
<keyword evidence="12" id="KW-1185">Reference proteome</keyword>
<dbReference type="PROSITE" id="PS00737">
    <property type="entry name" value="THIOLASE_2"/>
    <property type="match status" value="1"/>
</dbReference>
<evidence type="ECO:0000256" key="4">
    <source>
        <dbReference type="ARBA" id="ARBA00023315"/>
    </source>
</evidence>
<dbReference type="Gene3D" id="3.40.47.10">
    <property type="match status" value="2"/>
</dbReference>
<dbReference type="PROSITE" id="PS00098">
    <property type="entry name" value="THIOLASE_1"/>
    <property type="match status" value="1"/>
</dbReference>
<evidence type="ECO:0000313" key="12">
    <source>
        <dbReference type="Proteomes" id="UP000326907"/>
    </source>
</evidence>
<comment type="similarity">
    <text evidence="1 8">Belongs to the thiolase-like superfamily. Thiolase family.</text>
</comment>
<dbReference type="FunFam" id="3.40.47.10:FF:000010">
    <property type="entry name" value="Acetyl-CoA acetyltransferase (Thiolase)"/>
    <property type="match status" value="1"/>
</dbReference>
<evidence type="ECO:0000313" key="11">
    <source>
        <dbReference type="EMBL" id="KAB2591575.1"/>
    </source>
</evidence>
<dbReference type="RefSeq" id="WP_151510873.1">
    <property type="nucleotide sequence ID" value="NZ_VYUA01000012.1"/>
</dbReference>
<evidence type="ECO:0000259" key="9">
    <source>
        <dbReference type="Pfam" id="PF00108"/>
    </source>
</evidence>
<dbReference type="Pfam" id="PF00108">
    <property type="entry name" value="Thiolase_N"/>
    <property type="match status" value="1"/>
</dbReference>
<dbReference type="PANTHER" id="PTHR18919">
    <property type="entry name" value="ACETYL-COA C-ACYLTRANSFERASE"/>
    <property type="match status" value="1"/>
</dbReference>
<sequence length="401" mass="41121">MPATTGTTTSVIVAGARTPMGRLLGSLKSFSAADLGGFAIKAALDRAGIGGDQVQYVIMGQVLQAGAGQIPARQAAVKAGIPMNVPALTINKVCLSGLDAIALADQLIRAGEFDVVVAGGQESMTNAPHLLPKSREGYKYGAIEMLDSMAYDGLTDAYENIPMGESTEKHNSRLGLDRTAQDEIGALSHQRAAAAQKNGIFEAEITPVEIPQRKGEPVVFAKDEGIRPETTVESLGKLRPAFAKDGTITAGTSSQISDGAAAVVVMSKAKAQELGLDWIAEIGAHGNVAGPDNSLQSQPSSAIKHALKKDGLAVEDLDLIEINEAFAAVAVQSMNDLGVTPDKVNVNGGAIALGHPIGMSGARVVLHLALELKRRGGGTGAAALCGGGGQGDALIIRVPGK</sequence>
<evidence type="ECO:0000259" key="10">
    <source>
        <dbReference type="Pfam" id="PF02803"/>
    </source>
</evidence>
<dbReference type="PANTHER" id="PTHR18919:SF107">
    <property type="entry name" value="ACETYL-COA ACETYLTRANSFERASE, CYTOSOLIC"/>
    <property type="match status" value="1"/>
</dbReference>
<feature type="active site" description="Proton acceptor" evidence="7">
    <location>
        <position position="385"/>
    </location>
</feature>
<dbReference type="InterPro" id="IPR002155">
    <property type="entry name" value="Thiolase"/>
</dbReference>
<evidence type="ECO:0000256" key="7">
    <source>
        <dbReference type="PIRSR" id="PIRSR000429-1"/>
    </source>
</evidence>
<feature type="active site" description="Proton acceptor" evidence="7">
    <location>
        <position position="355"/>
    </location>
</feature>
<feature type="active site" description="Acyl-thioester intermediate" evidence="7">
    <location>
        <position position="94"/>
    </location>
</feature>
<proteinExistence type="inferred from homology"/>
<dbReference type="CDD" id="cd00751">
    <property type="entry name" value="thiolase"/>
    <property type="match status" value="1"/>
</dbReference>
<gene>
    <name evidence="11" type="ORF">F5983_15740</name>
</gene>
<dbReference type="Pfam" id="PF02803">
    <property type="entry name" value="Thiolase_C"/>
    <property type="match status" value="1"/>
</dbReference>
<dbReference type="SUPFAM" id="SSF53901">
    <property type="entry name" value="Thiolase-like"/>
    <property type="match status" value="2"/>
</dbReference>
<dbReference type="InterPro" id="IPR016039">
    <property type="entry name" value="Thiolase-like"/>
</dbReference>
<accession>A0A5N5EL72</accession>
<protein>
    <recommendedName>
        <fullName evidence="6">Probable acetyl-CoA acetyltransferase</fullName>
        <ecNumber evidence="2">2.3.1.9</ecNumber>
    </recommendedName>
    <alternativeName>
        <fullName evidence="5">Acetoacetyl-CoA thiolase</fullName>
    </alternativeName>
</protein>
<dbReference type="EMBL" id="VYUA01000012">
    <property type="protein sequence ID" value="KAB2591575.1"/>
    <property type="molecule type" value="Genomic_DNA"/>
</dbReference>
<feature type="domain" description="Thiolase N-terminal" evidence="9">
    <location>
        <begin position="11"/>
        <end position="268"/>
    </location>
</feature>
<dbReference type="AlphaFoldDB" id="A0A5N5EL72"/>
<keyword evidence="4 8" id="KW-0012">Acyltransferase</keyword>
<dbReference type="InterPro" id="IPR020617">
    <property type="entry name" value="Thiolase_C"/>
</dbReference>
<feature type="domain" description="Thiolase C-terminal" evidence="10">
    <location>
        <begin position="277"/>
        <end position="397"/>
    </location>
</feature>
<dbReference type="GO" id="GO:0003985">
    <property type="term" value="F:acetyl-CoA C-acetyltransferase activity"/>
    <property type="evidence" value="ECO:0007669"/>
    <property type="project" value="UniProtKB-EC"/>
</dbReference>
<dbReference type="InterPro" id="IPR020616">
    <property type="entry name" value="Thiolase_N"/>
</dbReference>
<dbReference type="InterPro" id="IPR020615">
    <property type="entry name" value="Thiolase_acyl_enz_int_AS"/>
</dbReference>
<keyword evidence="3 8" id="KW-0808">Transferase</keyword>
<reference evidence="11 12" key="1">
    <citation type="submission" date="2019-09" db="EMBL/GenBank/DDBJ databases">
        <authorList>
            <person name="Liu P."/>
        </authorList>
    </citation>
    <scope>NUCLEOTIDE SEQUENCE [LARGE SCALE GENOMIC DNA]</scope>
    <source>
        <strain evidence="11 12">TRM68085</strain>
    </source>
</reference>
<organism evidence="11 12">
    <name type="scientific">Streptomyces arboris</name>
    <dbReference type="NCBI Taxonomy" id="2600619"/>
    <lineage>
        <taxon>Bacteria</taxon>
        <taxon>Bacillati</taxon>
        <taxon>Actinomycetota</taxon>
        <taxon>Actinomycetes</taxon>
        <taxon>Kitasatosporales</taxon>
        <taxon>Streptomycetaceae</taxon>
        <taxon>Streptomyces</taxon>
    </lineage>
</organism>
<evidence type="ECO:0000256" key="2">
    <source>
        <dbReference type="ARBA" id="ARBA00012705"/>
    </source>
</evidence>
<dbReference type="PIRSF" id="PIRSF000429">
    <property type="entry name" value="Ac-CoA_Ac_transf"/>
    <property type="match status" value="1"/>
</dbReference>
<dbReference type="PROSITE" id="PS00099">
    <property type="entry name" value="THIOLASE_3"/>
    <property type="match status" value="1"/>
</dbReference>
<dbReference type="EC" id="2.3.1.9" evidence="2"/>
<name>A0A5N5EL72_9ACTN</name>
<dbReference type="InterPro" id="IPR020613">
    <property type="entry name" value="Thiolase_CS"/>
</dbReference>
<evidence type="ECO:0000256" key="8">
    <source>
        <dbReference type="RuleBase" id="RU003557"/>
    </source>
</evidence>
<evidence type="ECO:0000256" key="6">
    <source>
        <dbReference type="ARBA" id="ARBA00040529"/>
    </source>
</evidence>
<dbReference type="InterPro" id="IPR020610">
    <property type="entry name" value="Thiolase_AS"/>
</dbReference>